<gene>
    <name evidence="1" type="ORF">T10_2231</name>
</gene>
<evidence type="ECO:0000313" key="2">
    <source>
        <dbReference type="Proteomes" id="UP000054843"/>
    </source>
</evidence>
<organism evidence="1 2">
    <name type="scientific">Trichinella papuae</name>
    <dbReference type="NCBI Taxonomy" id="268474"/>
    <lineage>
        <taxon>Eukaryota</taxon>
        <taxon>Metazoa</taxon>
        <taxon>Ecdysozoa</taxon>
        <taxon>Nematoda</taxon>
        <taxon>Enoplea</taxon>
        <taxon>Dorylaimia</taxon>
        <taxon>Trichinellida</taxon>
        <taxon>Trichinellidae</taxon>
        <taxon>Trichinella</taxon>
    </lineage>
</organism>
<dbReference type="EMBL" id="JYDO01000070">
    <property type="protein sequence ID" value="KRZ72984.1"/>
    <property type="molecule type" value="Genomic_DNA"/>
</dbReference>
<evidence type="ECO:0000313" key="1">
    <source>
        <dbReference type="EMBL" id="KRZ72984.1"/>
    </source>
</evidence>
<keyword evidence="2" id="KW-1185">Reference proteome</keyword>
<accession>A0A0V1MMC3</accession>
<comment type="caution">
    <text evidence="1">The sequence shown here is derived from an EMBL/GenBank/DDBJ whole genome shotgun (WGS) entry which is preliminary data.</text>
</comment>
<dbReference type="AlphaFoldDB" id="A0A0V1MMC3"/>
<name>A0A0V1MMC3_9BILA</name>
<proteinExistence type="predicted"/>
<sequence>MIFYILGERDGEREAVEEAEHQECSISWMNVDELEVEVFLVSGLVKNRFAFYKAHNIKFSFSNEGLVVAYSCNNNNNSMNARECALRNIHIVLWKSFALPTESVGKKIEKLHITCI</sequence>
<reference evidence="1 2" key="1">
    <citation type="submission" date="2015-01" db="EMBL/GenBank/DDBJ databases">
        <title>Evolution of Trichinella species and genotypes.</title>
        <authorList>
            <person name="Korhonen P.K."/>
            <person name="Edoardo P."/>
            <person name="Giuseppe L.R."/>
            <person name="Gasser R.B."/>
        </authorList>
    </citation>
    <scope>NUCLEOTIDE SEQUENCE [LARGE SCALE GENOMIC DNA]</scope>
    <source>
        <strain evidence="1">ISS1980</strain>
    </source>
</reference>
<protein>
    <submittedName>
        <fullName evidence="1">Uncharacterized protein</fullName>
    </submittedName>
</protein>
<dbReference type="Proteomes" id="UP000054843">
    <property type="component" value="Unassembled WGS sequence"/>
</dbReference>